<protein>
    <submittedName>
        <fullName evidence="5">DNA-binding transcriptional ArsR family regulator</fullName>
    </submittedName>
</protein>
<sequence>MSNQSPAEAVFDALGDQTRRLIVERLRHGPLPVGELASALPVGRPAVSKHLRVLEGAGLVEHRSVGTRNLYALAPEGFTALQQWLVQTWDEALGAYAARVTARVEESS</sequence>
<evidence type="ECO:0000313" key="5">
    <source>
        <dbReference type="EMBL" id="MBB5869135.1"/>
    </source>
</evidence>
<evidence type="ECO:0000256" key="1">
    <source>
        <dbReference type="ARBA" id="ARBA00023015"/>
    </source>
</evidence>
<keyword evidence="1" id="KW-0805">Transcription regulation</keyword>
<keyword evidence="6" id="KW-1185">Reference proteome</keyword>
<dbReference type="Proteomes" id="UP000587527">
    <property type="component" value="Unassembled WGS sequence"/>
</dbReference>
<gene>
    <name evidence="5" type="ORF">F4553_002514</name>
</gene>
<keyword evidence="2 5" id="KW-0238">DNA-binding</keyword>
<dbReference type="InterPro" id="IPR051081">
    <property type="entry name" value="HTH_MetalResp_TranReg"/>
</dbReference>
<name>A0A841BN84_9ACTN</name>
<dbReference type="InterPro" id="IPR011991">
    <property type="entry name" value="ArsR-like_HTH"/>
</dbReference>
<dbReference type="RefSeq" id="WP_184835557.1">
    <property type="nucleotide sequence ID" value="NZ_JACHMN010000002.1"/>
</dbReference>
<dbReference type="InterPro" id="IPR036388">
    <property type="entry name" value="WH-like_DNA-bd_sf"/>
</dbReference>
<keyword evidence="3" id="KW-0804">Transcription</keyword>
<dbReference type="PROSITE" id="PS50987">
    <property type="entry name" value="HTH_ARSR_2"/>
    <property type="match status" value="1"/>
</dbReference>
<organism evidence="5 6">
    <name type="scientific">Allocatelliglobosispora scoriae</name>
    <dbReference type="NCBI Taxonomy" id="643052"/>
    <lineage>
        <taxon>Bacteria</taxon>
        <taxon>Bacillati</taxon>
        <taxon>Actinomycetota</taxon>
        <taxon>Actinomycetes</taxon>
        <taxon>Micromonosporales</taxon>
        <taxon>Micromonosporaceae</taxon>
        <taxon>Allocatelliglobosispora</taxon>
    </lineage>
</organism>
<dbReference type="AlphaFoldDB" id="A0A841BN84"/>
<accession>A0A841BN84</accession>
<evidence type="ECO:0000256" key="3">
    <source>
        <dbReference type="ARBA" id="ARBA00023163"/>
    </source>
</evidence>
<dbReference type="GO" id="GO:0003700">
    <property type="term" value="F:DNA-binding transcription factor activity"/>
    <property type="evidence" value="ECO:0007669"/>
    <property type="project" value="InterPro"/>
</dbReference>
<reference evidence="5 6" key="1">
    <citation type="submission" date="2020-08" db="EMBL/GenBank/DDBJ databases">
        <title>Sequencing the genomes of 1000 actinobacteria strains.</title>
        <authorList>
            <person name="Klenk H.-P."/>
        </authorList>
    </citation>
    <scope>NUCLEOTIDE SEQUENCE [LARGE SCALE GENOMIC DNA]</scope>
    <source>
        <strain evidence="5 6">DSM 45362</strain>
    </source>
</reference>
<dbReference type="SUPFAM" id="SSF46785">
    <property type="entry name" value="Winged helix' DNA-binding domain"/>
    <property type="match status" value="1"/>
</dbReference>
<dbReference type="Pfam" id="PF01022">
    <property type="entry name" value="HTH_5"/>
    <property type="match status" value="1"/>
</dbReference>
<proteinExistence type="predicted"/>
<dbReference type="InterPro" id="IPR001845">
    <property type="entry name" value="HTH_ArsR_DNA-bd_dom"/>
</dbReference>
<dbReference type="InterPro" id="IPR036390">
    <property type="entry name" value="WH_DNA-bd_sf"/>
</dbReference>
<dbReference type="CDD" id="cd00090">
    <property type="entry name" value="HTH_ARSR"/>
    <property type="match status" value="1"/>
</dbReference>
<feature type="domain" description="HTH arsR-type" evidence="4">
    <location>
        <begin position="1"/>
        <end position="93"/>
    </location>
</feature>
<dbReference type="SMART" id="SM00418">
    <property type="entry name" value="HTH_ARSR"/>
    <property type="match status" value="1"/>
</dbReference>
<dbReference type="NCBIfam" id="NF033788">
    <property type="entry name" value="HTH_metalloreg"/>
    <property type="match status" value="1"/>
</dbReference>
<dbReference type="PRINTS" id="PR00778">
    <property type="entry name" value="HTHARSR"/>
</dbReference>
<dbReference type="Gene3D" id="1.10.10.10">
    <property type="entry name" value="Winged helix-like DNA-binding domain superfamily/Winged helix DNA-binding domain"/>
    <property type="match status" value="1"/>
</dbReference>
<comment type="caution">
    <text evidence="5">The sequence shown here is derived from an EMBL/GenBank/DDBJ whole genome shotgun (WGS) entry which is preliminary data.</text>
</comment>
<evidence type="ECO:0000259" key="4">
    <source>
        <dbReference type="PROSITE" id="PS50987"/>
    </source>
</evidence>
<evidence type="ECO:0000313" key="6">
    <source>
        <dbReference type="Proteomes" id="UP000587527"/>
    </source>
</evidence>
<dbReference type="GO" id="GO:0003677">
    <property type="term" value="F:DNA binding"/>
    <property type="evidence" value="ECO:0007669"/>
    <property type="project" value="UniProtKB-KW"/>
</dbReference>
<dbReference type="PANTHER" id="PTHR33154">
    <property type="entry name" value="TRANSCRIPTIONAL REGULATOR, ARSR FAMILY"/>
    <property type="match status" value="1"/>
</dbReference>
<dbReference type="EMBL" id="JACHMN010000002">
    <property type="protein sequence ID" value="MBB5869135.1"/>
    <property type="molecule type" value="Genomic_DNA"/>
</dbReference>
<dbReference type="PANTHER" id="PTHR33154:SF33">
    <property type="entry name" value="TRANSCRIPTIONAL REPRESSOR SDPR"/>
    <property type="match status" value="1"/>
</dbReference>
<evidence type="ECO:0000256" key="2">
    <source>
        <dbReference type="ARBA" id="ARBA00023125"/>
    </source>
</evidence>